<evidence type="ECO:0000313" key="2">
    <source>
        <dbReference type="EMBL" id="KIC78766.1"/>
    </source>
</evidence>
<evidence type="ECO:0000313" key="3">
    <source>
        <dbReference type="Proteomes" id="UP000031339"/>
    </source>
</evidence>
<feature type="transmembrane region" description="Helical" evidence="1">
    <location>
        <begin position="93"/>
        <end position="111"/>
    </location>
</feature>
<dbReference type="RefSeq" id="WP_003068751.1">
    <property type="nucleotide sequence ID" value="NZ_CAJPUH010000005.1"/>
</dbReference>
<dbReference type="Proteomes" id="UP000031339">
    <property type="component" value="Unassembled WGS sequence"/>
</dbReference>
<dbReference type="AlphaFoldDB" id="A0A0C1K7B7"/>
<evidence type="ECO:0000256" key="1">
    <source>
        <dbReference type="SAM" id="Phobius"/>
    </source>
</evidence>
<dbReference type="EMBL" id="JWIY01000001">
    <property type="protein sequence ID" value="KIC78766.1"/>
    <property type="molecule type" value="Genomic_DNA"/>
</dbReference>
<name>A0A0C1K7B7_STRCV</name>
<sequence>MLKNIFKVIRYFPEQVFLFLFNSSIFAWLWKSGSDIANRIGVTAAWREHIPAPIQSFFGENSQAVQGFFNHSAVMWLIGSMMLLWVIRFVKGIIKLLLFVLIALLGVYLVMQNQEILHTFR</sequence>
<reference evidence="2 3" key="1">
    <citation type="submission" date="2014-12" db="EMBL/GenBank/DDBJ databases">
        <title>Partial genome sequence of Streptococcus constellatus KCOM 1650 (= ChDC B144).</title>
        <authorList>
            <person name="Kook J.-K."/>
            <person name="Park S.-N."/>
            <person name="Lim Y.K."/>
            <person name="Jo E."/>
        </authorList>
    </citation>
    <scope>NUCLEOTIDE SEQUENCE [LARGE SCALE GENOMIC DNA]</scope>
    <source>
        <strain evidence="2 3">KCOM 1650</strain>
    </source>
</reference>
<proteinExistence type="predicted"/>
<dbReference type="STRING" id="862969.SCI_1104"/>
<accession>A0A0C1K7B7</accession>
<keyword evidence="1" id="KW-0812">Transmembrane</keyword>
<feature type="transmembrane region" description="Helical" evidence="1">
    <location>
        <begin position="68"/>
        <end position="86"/>
    </location>
</feature>
<organism evidence="2 3">
    <name type="scientific">Streptococcus constellatus</name>
    <dbReference type="NCBI Taxonomy" id="76860"/>
    <lineage>
        <taxon>Bacteria</taxon>
        <taxon>Bacillati</taxon>
        <taxon>Bacillota</taxon>
        <taxon>Bacilli</taxon>
        <taxon>Lactobacillales</taxon>
        <taxon>Streptococcaceae</taxon>
        <taxon>Streptococcus</taxon>
        <taxon>Streptococcus anginosus group</taxon>
    </lineage>
</organism>
<dbReference type="OrthoDB" id="2235499at2"/>
<gene>
    <name evidence="2" type="ORF">RN79_04150</name>
</gene>
<dbReference type="eggNOG" id="ENOG50320KR">
    <property type="taxonomic scope" value="Bacteria"/>
</dbReference>
<keyword evidence="1" id="KW-0472">Membrane</keyword>
<keyword evidence="1" id="KW-1133">Transmembrane helix</keyword>
<comment type="caution">
    <text evidence="2">The sequence shown here is derived from an EMBL/GenBank/DDBJ whole genome shotgun (WGS) entry which is preliminary data.</text>
</comment>
<protein>
    <submittedName>
        <fullName evidence="2">Uncharacterized protein</fullName>
    </submittedName>
</protein>